<dbReference type="PANTHER" id="PTHR42770">
    <property type="entry name" value="AMINO ACID TRANSPORTER-RELATED"/>
    <property type="match status" value="1"/>
</dbReference>
<feature type="transmembrane region" description="Helical" evidence="7">
    <location>
        <begin position="121"/>
        <end position="141"/>
    </location>
</feature>
<dbReference type="Pfam" id="PF13520">
    <property type="entry name" value="AA_permease_2"/>
    <property type="match status" value="1"/>
</dbReference>
<proteinExistence type="predicted"/>
<dbReference type="GO" id="GO:0022857">
    <property type="term" value="F:transmembrane transporter activity"/>
    <property type="evidence" value="ECO:0007669"/>
    <property type="project" value="InterPro"/>
</dbReference>
<dbReference type="EMBL" id="LAZR01024343">
    <property type="protein sequence ID" value="KKL75471.1"/>
    <property type="molecule type" value="Genomic_DNA"/>
</dbReference>
<feature type="non-terminal residue" evidence="8">
    <location>
        <position position="214"/>
    </location>
</feature>
<sequence length="214" mass="23586">MFQKGRTINVFMLSMINVAALVNIANISVSAKYGFASIFFIIASSLMFFIPIALISAELATGWPQRGGVYIWVKEALGDNFGFLAIWLQWIENVIWYPTALSFAAVSFAYIFDPTLAQNKTFIMSSIIIVFWLSTIVNFFGMTISGWISTICAMFGTILPGVLIIVLAGLWLFLGNPSQIVFSKETFFPDFKSISSFALLSGVLMSLSGLEMSA</sequence>
<evidence type="ECO:0000256" key="7">
    <source>
        <dbReference type="SAM" id="Phobius"/>
    </source>
</evidence>
<feature type="transmembrane region" description="Helical" evidence="7">
    <location>
        <begin position="194"/>
        <end position="210"/>
    </location>
</feature>
<protein>
    <recommendedName>
        <fullName evidence="9">Amino acid permease/ SLC12A domain-containing protein</fullName>
    </recommendedName>
</protein>
<evidence type="ECO:0000256" key="2">
    <source>
        <dbReference type="ARBA" id="ARBA00022448"/>
    </source>
</evidence>
<evidence type="ECO:0008006" key="9">
    <source>
        <dbReference type="Google" id="ProtNLM"/>
    </source>
</evidence>
<dbReference type="InterPro" id="IPR050367">
    <property type="entry name" value="APC_superfamily"/>
</dbReference>
<keyword evidence="3" id="KW-1003">Cell membrane</keyword>
<organism evidence="8">
    <name type="scientific">marine sediment metagenome</name>
    <dbReference type="NCBI Taxonomy" id="412755"/>
    <lineage>
        <taxon>unclassified sequences</taxon>
        <taxon>metagenomes</taxon>
        <taxon>ecological metagenomes</taxon>
    </lineage>
</organism>
<name>A0A0F9FAG4_9ZZZZ</name>
<evidence type="ECO:0000256" key="4">
    <source>
        <dbReference type="ARBA" id="ARBA00022692"/>
    </source>
</evidence>
<keyword evidence="4 7" id="KW-0812">Transmembrane</keyword>
<evidence type="ECO:0000256" key="3">
    <source>
        <dbReference type="ARBA" id="ARBA00022475"/>
    </source>
</evidence>
<dbReference type="AlphaFoldDB" id="A0A0F9FAG4"/>
<keyword evidence="5 7" id="KW-1133">Transmembrane helix</keyword>
<dbReference type="InterPro" id="IPR002293">
    <property type="entry name" value="AA/rel_permease1"/>
</dbReference>
<accession>A0A0F9FAG4</accession>
<reference evidence="8" key="1">
    <citation type="journal article" date="2015" name="Nature">
        <title>Complex archaea that bridge the gap between prokaryotes and eukaryotes.</title>
        <authorList>
            <person name="Spang A."/>
            <person name="Saw J.H."/>
            <person name="Jorgensen S.L."/>
            <person name="Zaremba-Niedzwiedzka K."/>
            <person name="Martijn J."/>
            <person name="Lind A.E."/>
            <person name="van Eijk R."/>
            <person name="Schleper C."/>
            <person name="Guy L."/>
            <person name="Ettema T.J."/>
        </authorList>
    </citation>
    <scope>NUCLEOTIDE SEQUENCE</scope>
</reference>
<dbReference type="Gene3D" id="1.20.1740.10">
    <property type="entry name" value="Amino acid/polyamine transporter I"/>
    <property type="match status" value="1"/>
</dbReference>
<comment type="caution">
    <text evidence="8">The sequence shown here is derived from an EMBL/GenBank/DDBJ whole genome shotgun (WGS) entry which is preliminary data.</text>
</comment>
<comment type="subcellular location">
    <subcellularLocation>
        <location evidence="1">Cell membrane</location>
        <topology evidence="1">Multi-pass membrane protein</topology>
    </subcellularLocation>
</comment>
<gene>
    <name evidence="8" type="ORF">LCGC14_2054570</name>
</gene>
<feature type="transmembrane region" description="Helical" evidence="7">
    <location>
        <begin position="33"/>
        <end position="57"/>
    </location>
</feature>
<dbReference type="PANTHER" id="PTHR42770:SF15">
    <property type="entry name" value="GLUTAMATE_GAMMA-AMINOBUTYRATE ANTIPORTER-RELATED"/>
    <property type="match status" value="1"/>
</dbReference>
<feature type="transmembrane region" description="Helical" evidence="7">
    <location>
        <begin position="147"/>
        <end position="174"/>
    </location>
</feature>
<evidence type="ECO:0000256" key="6">
    <source>
        <dbReference type="ARBA" id="ARBA00023136"/>
    </source>
</evidence>
<evidence type="ECO:0000256" key="5">
    <source>
        <dbReference type="ARBA" id="ARBA00022989"/>
    </source>
</evidence>
<evidence type="ECO:0000313" key="8">
    <source>
        <dbReference type="EMBL" id="KKL75471.1"/>
    </source>
</evidence>
<dbReference type="GO" id="GO:0005886">
    <property type="term" value="C:plasma membrane"/>
    <property type="evidence" value="ECO:0007669"/>
    <property type="project" value="UniProtKB-SubCell"/>
</dbReference>
<feature type="transmembrane region" description="Helical" evidence="7">
    <location>
        <begin position="7"/>
        <end position="27"/>
    </location>
</feature>
<evidence type="ECO:0000256" key="1">
    <source>
        <dbReference type="ARBA" id="ARBA00004651"/>
    </source>
</evidence>
<feature type="transmembrane region" description="Helical" evidence="7">
    <location>
        <begin position="94"/>
        <end position="112"/>
    </location>
</feature>
<keyword evidence="2" id="KW-0813">Transport</keyword>
<keyword evidence="6 7" id="KW-0472">Membrane</keyword>